<dbReference type="SUPFAM" id="SSF100950">
    <property type="entry name" value="NagB/RpiA/CoA transferase-like"/>
    <property type="match status" value="2"/>
</dbReference>
<sequence length="265" mass="29165">MNKQVKLLQSKEELIEQALEICLAKMQEAISQRGQCTIALAGGNTPKPLYESIATQNLPWDKIHVFWGDERYVAPDHQDSNQKMARQAWLDRVPIPPTNIHAMPTGAGDPEVDASSHDAHLREFFQVSPGDFPSFDLILLGMGGDAHTASLFPHTDALQISDRLITVGNMGMGGDAHTASLFPHTDALQISDRLITVGNKDGQPRLTFTIPLINQARCVIFLVAGADKQVALDRVFAENGDEMKYPSRLIQPKGELHWLLTGVNV</sequence>
<evidence type="ECO:0000256" key="4">
    <source>
        <dbReference type="ARBA" id="ARBA00010662"/>
    </source>
</evidence>
<evidence type="ECO:0000256" key="6">
    <source>
        <dbReference type="ARBA" id="ARBA00020337"/>
    </source>
</evidence>
<comment type="pathway">
    <text evidence="3 7">Carbohydrate degradation; pentose phosphate pathway; D-ribulose 5-phosphate from D-glucose 6-phosphate (oxidative stage): step 2/3.</text>
</comment>
<dbReference type="AlphaFoldDB" id="A0A3N6RV98"/>
<evidence type="ECO:0000256" key="3">
    <source>
        <dbReference type="ARBA" id="ARBA00004961"/>
    </source>
</evidence>
<dbReference type="GO" id="GO:0017057">
    <property type="term" value="F:6-phosphogluconolactonase activity"/>
    <property type="evidence" value="ECO:0007669"/>
    <property type="project" value="UniProtKB-UniRule"/>
</dbReference>
<dbReference type="OrthoDB" id="9810967at2"/>
<evidence type="ECO:0000256" key="1">
    <source>
        <dbReference type="ARBA" id="ARBA00000832"/>
    </source>
</evidence>
<gene>
    <name evidence="7 9" type="primary">pgl</name>
    <name evidence="9" type="ORF">D5R40_06900</name>
</gene>
<comment type="similarity">
    <text evidence="4 7">Belongs to the glucosamine/galactosamine-6-phosphate isomerase family. 6-phosphogluconolactonase subfamily.</text>
</comment>
<comment type="function">
    <text evidence="2 7">Hydrolysis of 6-phosphogluconolactone to 6-phosphogluconate.</text>
</comment>
<organism evidence="9 10">
    <name type="scientific">Okeania hirsuta</name>
    <dbReference type="NCBI Taxonomy" id="1458930"/>
    <lineage>
        <taxon>Bacteria</taxon>
        <taxon>Bacillati</taxon>
        <taxon>Cyanobacteriota</taxon>
        <taxon>Cyanophyceae</taxon>
        <taxon>Oscillatoriophycideae</taxon>
        <taxon>Oscillatoriales</taxon>
        <taxon>Microcoleaceae</taxon>
        <taxon>Okeania</taxon>
    </lineage>
</organism>
<dbReference type="Gene3D" id="3.40.50.1360">
    <property type="match status" value="2"/>
</dbReference>
<evidence type="ECO:0000313" key="10">
    <source>
        <dbReference type="Proteomes" id="UP000269154"/>
    </source>
</evidence>
<dbReference type="PANTHER" id="PTHR11054">
    <property type="entry name" value="6-PHOSPHOGLUCONOLACTONASE"/>
    <property type="match status" value="1"/>
</dbReference>
<protein>
    <recommendedName>
        <fullName evidence="6 7">6-phosphogluconolactonase</fullName>
        <shortName evidence="7">6PGL</shortName>
        <ecNumber evidence="5 7">3.1.1.31</ecNumber>
    </recommendedName>
</protein>
<keyword evidence="10" id="KW-1185">Reference proteome</keyword>
<proteinExistence type="inferred from homology"/>
<dbReference type="InterPro" id="IPR039104">
    <property type="entry name" value="6PGL"/>
</dbReference>
<dbReference type="InterPro" id="IPR005900">
    <property type="entry name" value="6-phosphogluconolactonase_DevB"/>
</dbReference>
<keyword evidence="7 9" id="KW-0378">Hydrolase</keyword>
<evidence type="ECO:0000259" key="8">
    <source>
        <dbReference type="Pfam" id="PF01182"/>
    </source>
</evidence>
<dbReference type="Pfam" id="PF01182">
    <property type="entry name" value="Glucosamine_iso"/>
    <property type="match status" value="2"/>
</dbReference>
<feature type="domain" description="Glucosamine/galactosamine-6-phosphate isomerase" evidence="8">
    <location>
        <begin position="170"/>
        <end position="258"/>
    </location>
</feature>
<dbReference type="CDD" id="cd01400">
    <property type="entry name" value="6PGL"/>
    <property type="match status" value="1"/>
</dbReference>
<dbReference type="NCBIfam" id="TIGR01198">
    <property type="entry name" value="pgl"/>
    <property type="match status" value="1"/>
</dbReference>
<accession>A0A3N6RV98</accession>
<dbReference type="InterPro" id="IPR006148">
    <property type="entry name" value="Glc/Gal-6P_isomerase"/>
</dbReference>
<dbReference type="InterPro" id="IPR037171">
    <property type="entry name" value="NagB/RpiA_transferase-like"/>
</dbReference>
<evidence type="ECO:0000256" key="7">
    <source>
        <dbReference type="RuleBase" id="RU365095"/>
    </source>
</evidence>
<dbReference type="RefSeq" id="WP_124154406.1">
    <property type="nucleotide sequence ID" value="NZ_CAWOLW010000168.1"/>
</dbReference>
<dbReference type="GO" id="GO:0006098">
    <property type="term" value="P:pentose-phosphate shunt"/>
    <property type="evidence" value="ECO:0007669"/>
    <property type="project" value="UniProtKB-UniPathway"/>
</dbReference>
<evidence type="ECO:0000256" key="2">
    <source>
        <dbReference type="ARBA" id="ARBA00002681"/>
    </source>
</evidence>
<evidence type="ECO:0000256" key="5">
    <source>
        <dbReference type="ARBA" id="ARBA00013198"/>
    </source>
</evidence>
<comment type="caution">
    <text evidence="9">The sequence shown here is derived from an EMBL/GenBank/DDBJ whole genome shotgun (WGS) entry which is preliminary data.</text>
</comment>
<dbReference type="Proteomes" id="UP000269154">
    <property type="component" value="Unassembled WGS sequence"/>
</dbReference>
<comment type="catalytic activity">
    <reaction evidence="1 7">
        <text>6-phospho-D-glucono-1,5-lactone + H2O = 6-phospho-D-gluconate + H(+)</text>
        <dbReference type="Rhea" id="RHEA:12556"/>
        <dbReference type="ChEBI" id="CHEBI:15377"/>
        <dbReference type="ChEBI" id="CHEBI:15378"/>
        <dbReference type="ChEBI" id="CHEBI:57955"/>
        <dbReference type="ChEBI" id="CHEBI:58759"/>
        <dbReference type="EC" id="3.1.1.31"/>
    </reaction>
</comment>
<evidence type="ECO:0000313" key="9">
    <source>
        <dbReference type="EMBL" id="RQH49897.1"/>
    </source>
</evidence>
<feature type="domain" description="Glucosamine/galactosamine-6-phosphate isomerase" evidence="8">
    <location>
        <begin position="10"/>
        <end position="167"/>
    </location>
</feature>
<name>A0A3N6RV98_9CYAN</name>
<dbReference type="UniPathway" id="UPA00115">
    <property type="reaction ID" value="UER00409"/>
</dbReference>
<dbReference type="EC" id="3.1.1.31" evidence="5 7"/>
<reference evidence="9 10" key="1">
    <citation type="journal article" date="2018" name="ACS Chem. Biol.">
        <title>Ketoreductase domain dysfunction expands chemodiversity: malyngamide biosynthesis in the cyanobacterium Okeania hirsuta.</title>
        <authorList>
            <person name="Moss N.A."/>
            <person name="Leao T."/>
            <person name="Rankin M."/>
            <person name="McCullough T.M."/>
            <person name="Qu P."/>
            <person name="Korobeynikov A."/>
            <person name="Smith J.L."/>
            <person name="Gerwick L."/>
            <person name="Gerwick W.H."/>
        </authorList>
    </citation>
    <scope>NUCLEOTIDE SEQUENCE [LARGE SCALE GENOMIC DNA]</scope>
    <source>
        <strain evidence="9 10">PAB10Feb10-1</strain>
    </source>
</reference>
<dbReference type="PANTHER" id="PTHR11054:SF0">
    <property type="entry name" value="6-PHOSPHOGLUCONOLACTONASE"/>
    <property type="match status" value="1"/>
</dbReference>
<dbReference type="EMBL" id="RCBY01000025">
    <property type="protein sequence ID" value="RQH49897.1"/>
    <property type="molecule type" value="Genomic_DNA"/>
</dbReference>
<dbReference type="GO" id="GO:0005975">
    <property type="term" value="P:carbohydrate metabolic process"/>
    <property type="evidence" value="ECO:0007669"/>
    <property type="project" value="UniProtKB-UniRule"/>
</dbReference>